<dbReference type="KEGG" id="hro:HELRODRAFT_194218"/>
<dbReference type="EMBL" id="KB097640">
    <property type="protein sequence ID" value="ESN92500.1"/>
    <property type="molecule type" value="Genomic_DNA"/>
</dbReference>
<dbReference type="RefSeq" id="XP_009029430.1">
    <property type="nucleotide sequence ID" value="XM_009031182.1"/>
</dbReference>
<dbReference type="OrthoDB" id="5531344at2759"/>
<organism evidence="2 3">
    <name type="scientific">Helobdella robusta</name>
    <name type="common">Californian leech</name>
    <dbReference type="NCBI Taxonomy" id="6412"/>
    <lineage>
        <taxon>Eukaryota</taxon>
        <taxon>Metazoa</taxon>
        <taxon>Spiralia</taxon>
        <taxon>Lophotrochozoa</taxon>
        <taxon>Annelida</taxon>
        <taxon>Clitellata</taxon>
        <taxon>Hirudinea</taxon>
        <taxon>Rhynchobdellida</taxon>
        <taxon>Glossiphoniidae</taxon>
        <taxon>Helobdella</taxon>
    </lineage>
</organism>
<dbReference type="GeneID" id="20212932"/>
<protein>
    <submittedName>
        <fullName evidence="1 2">Uncharacterized protein</fullName>
    </submittedName>
</protein>
<dbReference type="InParanoid" id="T1FVT6"/>
<dbReference type="Proteomes" id="UP000015101">
    <property type="component" value="Unassembled WGS sequence"/>
</dbReference>
<dbReference type="GO" id="GO:0005829">
    <property type="term" value="C:cytosol"/>
    <property type="evidence" value="ECO:0000318"/>
    <property type="project" value="GO_Central"/>
</dbReference>
<evidence type="ECO:0000313" key="3">
    <source>
        <dbReference type="Proteomes" id="UP000015101"/>
    </source>
</evidence>
<accession>T1FVT6</accession>
<dbReference type="AlphaFoldDB" id="T1FVT6"/>
<evidence type="ECO:0000313" key="1">
    <source>
        <dbReference type="EMBL" id="ESN92500.1"/>
    </source>
</evidence>
<dbReference type="CTD" id="20212932"/>
<keyword evidence="3" id="KW-1185">Reference proteome</keyword>
<sequence>MYDESLVFDLYNFFSRALELNLNANIIRNSVSQCLCILPSEITPKIVSDVMHIVADVAIIKNPGGSDGDSQRLNNNINNIINVTDNNIIGISGLERCKIIDGSKNNNEVIFVSITTPTANATAATAATITTTTTTSTAATENYEGVGDDPIKEDDVLINVSNAEMNRRINAFMKNQRQNINLLNIKEFCHKIPEESDENSCARVEAVYKPCQGNDRHVSKKRSIITKGAQSKRYKVDEIMPSSHIVNERLDNLEKFLTISSSQNQALSRSYSDRLKNLEDRLIYLESLSPEYFQIPINYNNTVELL</sequence>
<dbReference type="HOGENOM" id="CLU_909953_0_0_1"/>
<reference evidence="1 3" key="2">
    <citation type="journal article" date="2013" name="Nature">
        <title>Insights into bilaterian evolution from three spiralian genomes.</title>
        <authorList>
            <person name="Simakov O."/>
            <person name="Marletaz F."/>
            <person name="Cho S.J."/>
            <person name="Edsinger-Gonzales E."/>
            <person name="Havlak P."/>
            <person name="Hellsten U."/>
            <person name="Kuo D.H."/>
            <person name="Larsson T."/>
            <person name="Lv J."/>
            <person name="Arendt D."/>
            <person name="Savage R."/>
            <person name="Osoegawa K."/>
            <person name="de Jong P."/>
            <person name="Grimwood J."/>
            <person name="Chapman J.A."/>
            <person name="Shapiro H."/>
            <person name="Aerts A."/>
            <person name="Otillar R.P."/>
            <person name="Terry A.Y."/>
            <person name="Boore J.L."/>
            <person name="Grigoriev I.V."/>
            <person name="Lindberg D.R."/>
            <person name="Seaver E.C."/>
            <person name="Weisblat D.A."/>
            <person name="Putnam N.H."/>
            <person name="Rokhsar D.S."/>
        </authorList>
    </citation>
    <scope>NUCLEOTIDE SEQUENCE</scope>
</reference>
<reference evidence="2" key="3">
    <citation type="submission" date="2015-06" db="UniProtKB">
        <authorList>
            <consortium name="EnsemblMetazoa"/>
        </authorList>
    </citation>
    <scope>IDENTIFICATION</scope>
</reference>
<name>T1FVT6_HELRO</name>
<evidence type="ECO:0000313" key="2">
    <source>
        <dbReference type="EnsemblMetazoa" id="HelroP194218"/>
    </source>
</evidence>
<dbReference type="EMBL" id="AMQM01007559">
    <property type="status" value="NOT_ANNOTATED_CDS"/>
    <property type="molecule type" value="Genomic_DNA"/>
</dbReference>
<reference evidence="3" key="1">
    <citation type="submission" date="2012-12" db="EMBL/GenBank/DDBJ databases">
        <authorList>
            <person name="Hellsten U."/>
            <person name="Grimwood J."/>
            <person name="Chapman J.A."/>
            <person name="Shapiro H."/>
            <person name="Aerts A."/>
            <person name="Otillar R.P."/>
            <person name="Terry A.Y."/>
            <person name="Boore J.L."/>
            <person name="Simakov O."/>
            <person name="Marletaz F."/>
            <person name="Cho S.-J."/>
            <person name="Edsinger-Gonzales E."/>
            <person name="Havlak P."/>
            <person name="Kuo D.-H."/>
            <person name="Larsson T."/>
            <person name="Lv J."/>
            <person name="Arendt D."/>
            <person name="Savage R."/>
            <person name="Osoegawa K."/>
            <person name="de Jong P."/>
            <person name="Lindberg D.R."/>
            <person name="Seaver E.C."/>
            <person name="Weisblat D.A."/>
            <person name="Putnam N.H."/>
            <person name="Grigoriev I.V."/>
            <person name="Rokhsar D.S."/>
        </authorList>
    </citation>
    <scope>NUCLEOTIDE SEQUENCE</scope>
</reference>
<gene>
    <name evidence="2" type="primary">20212932</name>
    <name evidence="1" type="ORF">HELRODRAFT_194218</name>
</gene>
<dbReference type="EnsemblMetazoa" id="HelroT194218">
    <property type="protein sequence ID" value="HelroP194218"/>
    <property type="gene ID" value="HelroG194218"/>
</dbReference>
<dbReference type="eggNOG" id="ENOG502R8QG">
    <property type="taxonomic scope" value="Eukaryota"/>
</dbReference>
<proteinExistence type="predicted"/>